<dbReference type="EMBL" id="JAASQR010000003">
    <property type="protein sequence ID" value="NIJ17158.1"/>
    <property type="molecule type" value="Genomic_DNA"/>
</dbReference>
<gene>
    <name evidence="1" type="ORF">FHS54_002147</name>
</gene>
<proteinExistence type="predicted"/>
<keyword evidence="2" id="KW-1185">Reference proteome</keyword>
<evidence type="ECO:0000313" key="1">
    <source>
        <dbReference type="EMBL" id="NIJ17158.1"/>
    </source>
</evidence>
<reference evidence="1 2" key="1">
    <citation type="submission" date="2020-03" db="EMBL/GenBank/DDBJ databases">
        <title>Genomic Encyclopedia of Type Strains, Phase IV (KMG-IV): sequencing the most valuable type-strain genomes for metagenomic binning, comparative biology and taxonomic classification.</title>
        <authorList>
            <person name="Goeker M."/>
        </authorList>
    </citation>
    <scope>NUCLEOTIDE SEQUENCE [LARGE SCALE GENOMIC DNA]</scope>
    <source>
        <strain evidence="1 2">DSM 21299</strain>
    </source>
</reference>
<name>A0A846M7L2_9SPHN</name>
<sequence>MIAPFFLAWDAGEGGSRLKDGKTKREASATRFHPCNKKRRKVWLF</sequence>
<comment type="caution">
    <text evidence="1">The sequence shown here is derived from an EMBL/GenBank/DDBJ whole genome shotgun (WGS) entry which is preliminary data.</text>
</comment>
<dbReference type="Proteomes" id="UP000576821">
    <property type="component" value="Unassembled WGS sequence"/>
</dbReference>
<dbReference type="AlphaFoldDB" id="A0A846M7L2"/>
<evidence type="ECO:0000313" key="2">
    <source>
        <dbReference type="Proteomes" id="UP000576821"/>
    </source>
</evidence>
<organism evidence="1 2">
    <name type="scientific">Sphingobium vermicomposti</name>
    <dbReference type="NCBI Taxonomy" id="529005"/>
    <lineage>
        <taxon>Bacteria</taxon>
        <taxon>Pseudomonadati</taxon>
        <taxon>Pseudomonadota</taxon>
        <taxon>Alphaproteobacteria</taxon>
        <taxon>Sphingomonadales</taxon>
        <taxon>Sphingomonadaceae</taxon>
        <taxon>Sphingobium</taxon>
    </lineage>
</organism>
<protein>
    <submittedName>
        <fullName evidence="1">Uncharacterized protein</fullName>
    </submittedName>
</protein>
<accession>A0A846M7L2</accession>